<feature type="non-terminal residue" evidence="2">
    <location>
        <position position="1"/>
    </location>
</feature>
<accession>A0A9N9HUJ8</accession>
<protein>
    <submittedName>
        <fullName evidence="2">18335_t:CDS:1</fullName>
    </submittedName>
</protein>
<keyword evidence="1" id="KW-0175">Coiled coil</keyword>
<name>A0A9N9HUJ8_9GLOM</name>
<dbReference type="EMBL" id="CAJVPZ010021534">
    <property type="protein sequence ID" value="CAG8707067.1"/>
    <property type="molecule type" value="Genomic_DNA"/>
</dbReference>
<keyword evidence="3" id="KW-1185">Reference proteome</keyword>
<feature type="coiled-coil region" evidence="1">
    <location>
        <begin position="33"/>
        <end position="74"/>
    </location>
</feature>
<gene>
    <name evidence="2" type="ORF">RFULGI_LOCUS10656</name>
</gene>
<dbReference type="Proteomes" id="UP000789396">
    <property type="component" value="Unassembled WGS sequence"/>
</dbReference>
<comment type="caution">
    <text evidence="2">The sequence shown here is derived from an EMBL/GenBank/DDBJ whole genome shotgun (WGS) entry which is preliminary data.</text>
</comment>
<evidence type="ECO:0000313" key="2">
    <source>
        <dbReference type="EMBL" id="CAG8707067.1"/>
    </source>
</evidence>
<dbReference type="Gene3D" id="1.20.5.340">
    <property type="match status" value="1"/>
</dbReference>
<evidence type="ECO:0000313" key="3">
    <source>
        <dbReference type="Proteomes" id="UP000789396"/>
    </source>
</evidence>
<proteinExistence type="predicted"/>
<reference evidence="2" key="1">
    <citation type="submission" date="2021-06" db="EMBL/GenBank/DDBJ databases">
        <authorList>
            <person name="Kallberg Y."/>
            <person name="Tangrot J."/>
            <person name="Rosling A."/>
        </authorList>
    </citation>
    <scope>NUCLEOTIDE SEQUENCE</scope>
    <source>
        <strain evidence="2">IN212</strain>
    </source>
</reference>
<dbReference type="OrthoDB" id="2443326at2759"/>
<sequence>TEDLLFRQHRHKDISENDYKFRTDEIKYFKSTIKQLNFKVKSLQDEINKLKKEYKDLRKENKDLHEEMNNLSQNFGLIHLDENKEVLLGRKKQEMINALHGIRKILDLYKNKYKS</sequence>
<dbReference type="AlphaFoldDB" id="A0A9N9HUJ8"/>
<evidence type="ECO:0000256" key="1">
    <source>
        <dbReference type="SAM" id="Coils"/>
    </source>
</evidence>
<feature type="non-terminal residue" evidence="2">
    <location>
        <position position="115"/>
    </location>
</feature>
<organism evidence="2 3">
    <name type="scientific">Racocetra fulgida</name>
    <dbReference type="NCBI Taxonomy" id="60492"/>
    <lineage>
        <taxon>Eukaryota</taxon>
        <taxon>Fungi</taxon>
        <taxon>Fungi incertae sedis</taxon>
        <taxon>Mucoromycota</taxon>
        <taxon>Glomeromycotina</taxon>
        <taxon>Glomeromycetes</taxon>
        <taxon>Diversisporales</taxon>
        <taxon>Gigasporaceae</taxon>
        <taxon>Racocetra</taxon>
    </lineage>
</organism>